<dbReference type="GO" id="GO:0016491">
    <property type="term" value="F:oxidoreductase activity"/>
    <property type="evidence" value="ECO:0007669"/>
    <property type="project" value="UniProtKB-KW"/>
</dbReference>
<dbReference type="PRINTS" id="PR00090">
    <property type="entry name" value="RNGDIOXGNASE"/>
</dbReference>
<dbReference type="PANTHER" id="PTHR43756">
    <property type="entry name" value="CHOLINE MONOOXYGENASE, CHLOROPLASTIC"/>
    <property type="match status" value="1"/>
</dbReference>
<protein>
    <recommendedName>
        <fullName evidence="7">Rieske domain-containing protein</fullName>
    </recommendedName>
</protein>
<dbReference type="Proteomes" id="UP000072741">
    <property type="component" value="Unassembled WGS sequence"/>
</dbReference>
<dbReference type="Gene3D" id="2.102.10.10">
    <property type="entry name" value="Rieske [2Fe-2S] iron-sulphur domain"/>
    <property type="match status" value="1"/>
</dbReference>
<dbReference type="EMBL" id="LDSL01000054">
    <property type="protein sequence ID" value="KTT22727.1"/>
    <property type="molecule type" value="Genomic_DNA"/>
</dbReference>
<gene>
    <name evidence="8" type="ORF">NS331_09215</name>
</gene>
<dbReference type="GO" id="GO:0005506">
    <property type="term" value="F:iron ion binding"/>
    <property type="evidence" value="ECO:0007669"/>
    <property type="project" value="InterPro"/>
</dbReference>
<sequence length="368" mass="41827">MYPGLPQRDYIDPAVFTLEQARIFRRLWIFAGLRTLLAEPDSFLTRTIGGVPVLVQNLEGRIKAFRNQCPHRQAPLQTEAYGSRTLVCGYHGWRFDAEGRVRSIPGEDRLYHYPAAERERLCLDEFAVECIGNLVFVNLDPAPLPIEEQFSDELRASLAAISGHFGTQAIHARMPSAYNWKLNFENVLDFNHVPFVHPRSFRPLMAKGAANDPRVPADEPPVTAAHLRELSYASETPLQIQPWPWHAQVARFGDADVYYNHFLYPNVNFISVGGYVFLVQQFDPVAPDRTDVHFTLCTARATQRIPALPAILRDHLRSEKQVLDEDRAILEAMQRGLHADGPVARHGAYEVQLRRVALVYRRLMEAPA</sequence>
<evidence type="ECO:0000313" key="8">
    <source>
        <dbReference type="EMBL" id="KTT22727.1"/>
    </source>
</evidence>
<name>A0A147GZD1_9BURK</name>
<dbReference type="InterPro" id="IPR036922">
    <property type="entry name" value="Rieske_2Fe-2S_sf"/>
</dbReference>
<evidence type="ECO:0000259" key="7">
    <source>
        <dbReference type="PROSITE" id="PS51296"/>
    </source>
</evidence>
<dbReference type="Pfam" id="PF00848">
    <property type="entry name" value="Ring_hydroxyl_A"/>
    <property type="match status" value="1"/>
</dbReference>
<evidence type="ECO:0000313" key="9">
    <source>
        <dbReference type="Proteomes" id="UP000072741"/>
    </source>
</evidence>
<dbReference type="SUPFAM" id="SSF55961">
    <property type="entry name" value="Bet v1-like"/>
    <property type="match status" value="1"/>
</dbReference>
<dbReference type="CDD" id="cd00680">
    <property type="entry name" value="RHO_alpha_C"/>
    <property type="match status" value="1"/>
</dbReference>
<dbReference type="OrthoDB" id="9790995at2"/>
<proteinExistence type="inferred from homology"/>
<dbReference type="PANTHER" id="PTHR43756:SF1">
    <property type="entry name" value="3-PHENYLPROPIONATE_CINNAMIC ACID DIOXYGENASE SUBUNIT ALPHA"/>
    <property type="match status" value="1"/>
</dbReference>
<comment type="caution">
    <text evidence="8">The sequence shown here is derived from an EMBL/GenBank/DDBJ whole genome shotgun (WGS) entry which is preliminary data.</text>
</comment>
<keyword evidence="2" id="KW-0001">2Fe-2S</keyword>
<keyword evidence="5" id="KW-0408">Iron</keyword>
<dbReference type="SUPFAM" id="SSF50022">
    <property type="entry name" value="ISP domain"/>
    <property type="match status" value="1"/>
</dbReference>
<feature type="domain" description="Rieske" evidence="7">
    <location>
        <begin position="28"/>
        <end position="124"/>
    </location>
</feature>
<keyword evidence="4" id="KW-0560">Oxidoreductase</keyword>
<dbReference type="Gene3D" id="3.90.380.10">
    <property type="entry name" value="Naphthalene 1,2-dioxygenase Alpha Subunit, Chain A, domain 1"/>
    <property type="match status" value="1"/>
</dbReference>
<dbReference type="CDD" id="cd03469">
    <property type="entry name" value="Rieske_RO_Alpha_N"/>
    <property type="match status" value="1"/>
</dbReference>
<dbReference type="RefSeq" id="WP_058641712.1">
    <property type="nucleotide sequence ID" value="NZ_LDSL01000054.1"/>
</dbReference>
<evidence type="ECO:0000256" key="2">
    <source>
        <dbReference type="ARBA" id="ARBA00022714"/>
    </source>
</evidence>
<evidence type="ECO:0000256" key="1">
    <source>
        <dbReference type="ARBA" id="ARBA00008751"/>
    </source>
</evidence>
<comment type="similarity">
    <text evidence="1">Belongs to the bacterial ring-hydroxylating dioxygenase alpha subunit family.</text>
</comment>
<keyword evidence="3" id="KW-0479">Metal-binding</keyword>
<dbReference type="AlphaFoldDB" id="A0A147GZD1"/>
<accession>A0A147GZD1</accession>
<evidence type="ECO:0000256" key="4">
    <source>
        <dbReference type="ARBA" id="ARBA00023002"/>
    </source>
</evidence>
<dbReference type="GO" id="GO:0051537">
    <property type="term" value="F:2 iron, 2 sulfur cluster binding"/>
    <property type="evidence" value="ECO:0007669"/>
    <property type="project" value="UniProtKB-KW"/>
</dbReference>
<organism evidence="8 9">
    <name type="scientific">Pseudacidovorax intermedius</name>
    <dbReference type="NCBI Taxonomy" id="433924"/>
    <lineage>
        <taxon>Bacteria</taxon>
        <taxon>Pseudomonadati</taxon>
        <taxon>Pseudomonadota</taxon>
        <taxon>Betaproteobacteria</taxon>
        <taxon>Burkholderiales</taxon>
        <taxon>Comamonadaceae</taxon>
        <taxon>Pseudacidovorax</taxon>
    </lineage>
</organism>
<dbReference type="InterPro" id="IPR017941">
    <property type="entry name" value="Rieske_2Fe-2S"/>
</dbReference>
<evidence type="ECO:0000256" key="6">
    <source>
        <dbReference type="ARBA" id="ARBA00023014"/>
    </source>
</evidence>
<dbReference type="InterPro" id="IPR001663">
    <property type="entry name" value="Rng_hydr_dOase-A"/>
</dbReference>
<reference evidence="8 9" key="1">
    <citation type="journal article" date="2016" name="Front. Microbiol.">
        <title>Genomic Resource of Rice Seed Associated Bacteria.</title>
        <authorList>
            <person name="Midha S."/>
            <person name="Bansal K."/>
            <person name="Sharma S."/>
            <person name="Kumar N."/>
            <person name="Patil P.P."/>
            <person name="Chaudhry V."/>
            <person name="Patil P.B."/>
        </authorList>
    </citation>
    <scope>NUCLEOTIDE SEQUENCE [LARGE SCALE GENOMIC DNA]</scope>
    <source>
        <strain evidence="8 9">NS331</strain>
    </source>
</reference>
<keyword evidence="6" id="KW-0411">Iron-sulfur</keyword>
<dbReference type="InterPro" id="IPR015879">
    <property type="entry name" value="Ring_hydroxy_dOase_asu_C_dom"/>
</dbReference>
<keyword evidence="9" id="KW-1185">Reference proteome</keyword>
<evidence type="ECO:0000256" key="3">
    <source>
        <dbReference type="ARBA" id="ARBA00022723"/>
    </source>
</evidence>
<dbReference type="PROSITE" id="PS51296">
    <property type="entry name" value="RIESKE"/>
    <property type="match status" value="1"/>
</dbReference>
<dbReference type="Pfam" id="PF00355">
    <property type="entry name" value="Rieske"/>
    <property type="match status" value="1"/>
</dbReference>
<evidence type="ECO:0000256" key="5">
    <source>
        <dbReference type="ARBA" id="ARBA00023004"/>
    </source>
</evidence>